<evidence type="ECO:0000313" key="4">
    <source>
        <dbReference type="EMBL" id="KAK4522407.1"/>
    </source>
</evidence>
<keyword evidence="1" id="KW-0328">Glycosyltransferase</keyword>
<keyword evidence="5" id="KW-1185">Reference proteome</keyword>
<comment type="caution">
    <text evidence="4">The sequence shown here is derived from an EMBL/GenBank/DDBJ whole genome shotgun (WGS) entry which is preliminary data.</text>
</comment>
<evidence type="ECO:0000259" key="3">
    <source>
        <dbReference type="Pfam" id="PF00534"/>
    </source>
</evidence>
<gene>
    <name evidence="4" type="ORF">GAYE_HTGSCF06PCTG21G0293</name>
</gene>
<dbReference type="GO" id="GO:0016757">
    <property type="term" value="F:glycosyltransferase activity"/>
    <property type="evidence" value="ECO:0007669"/>
    <property type="project" value="UniProtKB-KW"/>
</dbReference>
<evidence type="ECO:0000256" key="1">
    <source>
        <dbReference type="ARBA" id="ARBA00022676"/>
    </source>
</evidence>
<feature type="transmembrane region" description="Helical" evidence="2">
    <location>
        <begin position="20"/>
        <end position="42"/>
    </location>
</feature>
<dbReference type="Proteomes" id="UP001300502">
    <property type="component" value="Unassembled WGS sequence"/>
</dbReference>
<dbReference type="InterPro" id="IPR001296">
    <property type="entry name" value="Glyco_trans_1"/>
</dbReference>
<dbReference type="SUPFAM" id="SSF53756">
    <property type="entry name" value="UDP-Glycosyltransferase/glycogen phosphorylase"/>
    <property type="match status" value="1"/>
</dbReference>
<evidence type="ECO:0000313" key="5">
    <source>
        <dbReference type="Proteomes" id="UP001300502"/>
    </source>
</evidence>
<keyword evidence="2" id="KW-0472">Membrane</keyword>
<proteinExistence type="predicted"/>
<evidence type="ECO:0000256" key="2">
    <source>
        <dbReference type="SAM" id="Phobius"/>
    </source>
</evidence>
<name>A0AAV9I388_9RHOD</name>
<organism evidence="4 5">
    <name type="scientific">Galdieria yellowstonensis</name>
    <dbReference type="NCBI Taxonomy" id="3028027"/>
    <lineage>
        <taxon>Eukaryota</taxon>
        <taxon>Rhodophyta</taxon>
        <taxon>Bangiophyceae</taxon>
        <taxon>Galdieriales</taxon>
        <taxon>Galdieriaceae</taxon>
        <taxon>Galdieria</taxon>
    </lineage>
</organism>
<reference evidence="4 5" key="1">
    <citation type="submission" date="2022-07" db="EMBL/GenBank/DDBJ databases">
        <title>Genome-wide signatures of adaptation to extreme environments.</title>
        <authorList>
            <person name="Cho C.H."/>
            <person name="Yoon H.S."/>
        </authorList>
    </citation>
    <scope>NUCLEOTIDE SEQUENCE [LARGE SCALE GENOMIC DNA]</scope>
    <source>
        <strain evidence="4 5">108.79 E11</strain>
    </source>
</reference>
<dbReference type="AlphaFoldDB" id="A0AAV9I388"/>
<keyword evidence="1" id="KW-0808">Transferase</keyword>
<feature type="domain" description="Glycosyl transferase family 1" evidence="3">
    <location>
        <begin position="245"/>
        <end position="381"/>
    </location>
</feature>
<dbReference type="EMBL" id="JANCYU010000004">
    <property type="protein sequence ID" value="KAK4522407.1"/>
    <property type="molecule type" value="Genomic_DNA"/>
</dbReference>
<dbReference type="Gene3D" id="3.40.50.2000">
    <property type="entry name" value="Glycogen Phosphorylase B"/>
    <property type="match status" value="1"/>
</dbReference>
<keyword evidence="2" id="KW-0812">Transmembrane</keyword>
<protein>
    <recommendedName>
        <fullName evidence="3">Glycosyl transferase family 1 domain-containing protein</fullName>
    </recommendedName>
</protein>
<dbReference type="Pfam" id="PF00534">
    <property type="entry name" value="Glycos_transf_1"/>
    <property type="match status" value="1"/>
</dbReference>
<dbReference type="PANTHER" id="PTHR46656:SF3">
    <property type="entry name" value="PUTATIVE-RELATED"/>
    <property type="match status" value="1"/>
</dbReference>
<keyword evidence="2" id="KW-1133">Transmembrane helix</keyword>
<dbReference type="PANTHER" id="PTHR46656">
    <property type="entry name" value="PUTATIVE-RELATED"/>
    <property type="match status" value="1"/>
</dbReference>
<sequence length="472" mass="53980">MRSQHFQARKRLSSFRNLFYLWLFLLLLSVMISHTGTGVYFYPREDSFSQNPLLRNISVLWLGPFKSGSGYGQESLNMLLSIADKLPLLKAAYFGDKYSSRTLEAFSNKTLELFESLAPTCEELPSFFCEKSDIKDIGCSCTSTAKKKLFDIVVVHSGSRGWNQKLLDVGAYKVGRTVFESDSVPGSWVEPVNKFVDELWVPSEFNIRGFRNSGVKKPIIAIPQCAQLPTSNVAQLRRITKYRYGCDERDFVFLSIFAWNERKGLKYLIEAYGSEFSSQDNVCLLLLTRSYSRATTLPEMNKTIADMLRKYKPTNTPRFYLISQISDGEMPKIYAASDSFVLATRGEGWARPIMEAIYYELPVIATNWSGHTEYFGEKTGFPIRVERLETYSGNSAEMEVYKGLHLAVPSISHLRLRMRQVMLDRDIVRLRVLEAKRLIMTRYTPEVVGGQILNQFIRIKKTLLSSPVQANR</sequence>
<accession>A0AAV9I388</accession>